<organism evidence="5 7">
    <name type="scientific">Rotaria magnacalcarata</name>
    <dbReference type="NCBI Taxonomy" id="392030"/>
    <lineage>
        <taxon>Eukaryota</taxon>
        <taxon>Metazoa</taxon>
        <taxon>Spiralia</taxon>
        <taxon>Gnathifera</taxon>
        <taxon>Rotifera</taxon>
        <taxon>Eurotatoria</taxon>
        <taxon>Bdelloidea</taxon>
        <taxon>Philodinida</taxon>
        <taxon>Philodinidae</taxon>
        <taxon>Rotaria</taxon>
    </lineage>
</organism>
<feature type="non-terminal residue" evidence="5">
    <location>
        <position position="80"/>
    </location>
</feature>
<feature type="repeat" description="WD" evidence="4">
    <location>
        <begin position="13"/>
        <end position="45"/>
    </location>
</feature>
<protein>
    <submittedName>
        <fullName evidence="5">Uncharacterized protein</fullName>
    </submittedName>
</protein>
<sequence>EHEIRQQSAVHVFHGHTQEVCGLKWSPDKSILASGGNDNRLFLWSKSQPSQPLHSFNDHLAAVKAIAWSPHQHGLMASGG</sequence>
<gene>
    <name evidence="5" type="ORF">SMN809_LOCUS39374</name>
    <name evidence="6" type="ORF">SMN809_LOCUS44588</name>
</gene>
<dbReference type="EMBL" id="CAJOBI010134155">
    <property type="protein sequence ID" value="CAF4738135.1"/>
    <property type="molecule type" value="Genomic_DNA"/>
</dbReference>
<dbReference type="PROSITE" id="PS50294">
    <property type="entry name" value="WD_REPEATS_REGION"/>
    <property type="match status" value="1"/>
</dbReference>
<dbReference type="GO" id="GO:0031145">
    <property type="term" value="P:anaphase-promoting complex-dependent catabolic process"/>
    <property type="evidence" value="ECO:0007669"/>
    <property type="project" value="TreeGrafter"/>
</dbReference>
<evidence type="ECO:0000313" key="5">
    <source>
        <dbReference type="EMBL" id="CAF4608370.1"/>
    </source>
</evidence>
<dbReference type="InterPro" id="IPR036322">
    <property type="entry name" value="WD40_repeat_dom_sf"/>
</dbReference>
<dbReference type="SMART" id="SM00320">
    <property type="entry name" value="WD40"/>
    <property type="match status" value="2"/>
</dbReference>
<comment type="caution">
    <text evidence="5">The sequence shown here is derived from an EMBL/GenBank/DDBJ whole genome shotgun (WGS) entry which is preliminary data.</text>
</comment>
<dbReference type="GO" id="GO:0010997">
    <property type="term" value="F:anaphase-promoting complex binding"/>
    <property type="evidence" value="ECO:0007669"/>
    <property type="project" value="InterPro"/>
</dbReference>
<evidence type="ECO:0000256" key="1">
    <source>
        <dbReference type="ARBA" id="ARBA00022574"/>
    </source>
</evidence>
<reference evidence="5" key="1">
    <citation type="submission" date="2021-02" db="EMBL/GenBank/DDBJ databases">
        <authorList>
            <person name="Nowell W R."/>
        </authorList>
    </citation>
    <scope>NUCLEOTIDE SEQUENCE</scope>
</reference>
<dbReference type="AlphaFoldDB" id="A0A8S2Z7F1"/>
<dbReference type="Gene3D" id="2.130.10.10">
    <property type="entry name" value="YVTN repeat-like/Quinoprotein amine dehydrogenase"/>
    <property type="match status" value="1"/>
</dbReference>
<evidence type="ECO:0000313" key="7">
    <source>
        <dbReference type="Proteomes" id="UP000676336"/>
    </source>
</evidence>
<dbReference type="PROSITE" id="PS50082">
    <property type="entry name" value="WD_REPEATS_2"/>
    <property type="match status" value="1"/>
</dbReference>
<dbReference type="EMBL" id="CAJOBI010105518">
    <property type="protein sequence ID" value="CAF4608370.1"/>
    <property type="molecule type" value="Genomic_DNA"/>
</dbReference>
<dbReference type="InterPro" id="IPR033010">
    <property type="entry name" value="Cdc20/Fizzy"/>
</dbReference>
<dbReference type="InterPro" id="IPR001680">
    <property type="entry name" value="WD40_rpt"/>
</dbReference>
<keyword evidence="3" id="KW-0131">Cell cycle</keyword>
<name>A0A8S2Z7F1_9BILA</name>
<proteinExistence type="predicted"/>
<dbReference type="Pfam" id="PF00400">
    <property type="entry name" value="WD40"/>
    <property type="match status" value="2"/>
</dbReference>
<dbReference type="SUPFAM" id="SSF50978">
    <property type="entry name" value="WD40 repeat-like"/>
    <property type="match status" value="1"/>
</dbReference>
<dbReference type="Proteomes" id="UP000676336">
    <property type="component" value="Unassembled WGS sequence"/>
</dbReference>
<evidence type="ECO:0000256" key="4">
    <source>
        <dbReference type="PROSITE-ProRule" id="PRU00221"/>
    </source>
</evidence>
<evidence type="ECO:0000256" key="2">
    <source>
        <dbReference type="ARBA" id="ARBA00022737"/>
    </source>
</evidence>
<dbReference type="GO" id="GO:1905786">
    <property type="term" value="P:positive regulation of anaphase-promoting complex-dependent catabolic process"/>
    <property type="evidence" value="ECO:0007669"/>
    <property type="project" value="TreeGrafter"/>
</dbReference>
<dbReference type="GO" id="GO:1990757">
    <property type="term" value="F:ubiquitin ligase activator activity"/>
    <property type="evidence" value="ECO:0007669"/>
    <property type="project" value="TreeGrafter"/>
</dbReference>
<evidence type="ECO:0000313" key="6">
    <source>
        <dbReference type="EMBL" id="CAF4738135.1"/>
    </source>
</evidence>
<dbReference type="GO" id="GO:0005680">
    <property type="term" value="C:anaphase-promoting complex"/>
    <property type="evidence" value="ECO:0007669"/>
    <property type="project" value="TreeGrafter"/>
</dbReference>
<dbReference type="PANTHER" id="PTHR19918">
    <property type="entry name" value="CELL DIVISION CYCLE 20 CDC20 FIZZY -RELATED"/>
    <property type="match status" value="1"/>
</dbReference>
<accession>A0A8S2Z7F1</accession>
<keyword evidence="2" id="KW-0677">Repeat</keyword>
<keyword evidence="1 4" id="KW-0853">WD repeat</keyword>
<dbReference type="InterPro" id="IPR015943">
    <property type="entry name" value="WD40/YVTN_repeat-like_dom_sf"/>
</dbReference>
<feature type="non-terminal residue" evidence="5">
    <location>
        <position position="1"/>
    </location>
</feature>
<evidence type="ECO:0000256" key="3">
    <source>
        <dbReference type="ARBA" id="ARBA00023306"/>
    </source>
</evidence>
<dbReference type="PANTHER" id="PTHR19918:SF1">
    <property type="entry name" value="FIZZY-RELATED PROTEIN HOMOLOG"/>
    <property type="match status" value="1"/>
</dbReference>